<protein>
    <submittedName>
        <fullName evidence="3">Uncharacterized protein</fullName>
    </submittedName>
</protein>
<evidence type="ECO:0000256" key="2">
    <source>
        <dbReference type="SAM" id="Phobius"/>
    </source>
</evidence>
<name>A0A2A9ECM0_9MICO</name>
<organism evidence="3 4">
    <name type="scientific">Flavimobilis soli</name>
    <dbReference type="NCBI Taxonomy" id="442709"/>
    <lineage>
        <taxon>Bacteria</taxon>
        <taxon>Bacillati</taxon>
        <taxon>Actinomycetota</taxon>
        <taxon>Actinomycetes</taxon>
        <taxon>Micrococcales</taxon>
        <taxon>Jonesiaceae</taxon>
        <taxon>Flavimobilis</taxon>
    </lineage>
</organism>
<feature type="region of interest" description="Disordered" evidence="1">
    <location>
        <begin position="84"/>
        <end position="127"/>
    </location>
</feature>
<feature type="transmembrane region" description="Helical" evidence="2">
    <location>
        <begin position="26"/>
        <end position="47"/>
    </location>
</feature>
<proteinExistence type="predicted"/>
<keyword evidence="2" id="KW-1133">Transmembrane helix</keyword>
<feature type="compositionally biased region" description="Low complexity" evidence="1">
    <location>
        <begin position="84"/>
        <end position="108"/>
    </location>
</feature>
<keyword evidence="2" id="KW-0472">Membrane</keyword>
<accession>A0A2A9ECM0</accession>
<dbReference type="EMBL" id="PDJH01000001">
    <property type="protein sequence ID" value="PFG36807.1"/>
    <property type="molecule type" value="Genomic_DNA"/>
</dbReference>
<gene>
    <name evidence="3" type="ORF">ATL41_1546</name>
</gene>
<feature type="compositionally biased region" description="Acidic residues" evidence="1">
    <location>
        <begin position="114"/>
        <end position="127"/>
    </location>
</feature>
<keyword evidence="4" id="KW-1185">Reference proteome</keyword>
<dbReference type="Proteomes" id="UP000221394">
    <property type="component" value="Unassembled WGS sequence"/>
</dbReference>
<evidence type="ECO:0000313" key="3">
    <source>
        <dbReference type="EMBL" id="PFG36807.1"/>
    </source>
</evidence>
<sequence>MTVIAAGIGAALAAAVIHFRRAGQRALVVACIAVMAVLVVVVAFSRMDSSGEVSSYGVFAFVIVYFALDYRGRKAVEDKEAAAQAAAEADGDAAPQLPAVEAEPEAAAHPSDDTTPEADPTEDPQSR</sequence>
<feature type="transmembrane region" description="Helical" evidence="2">
    <location>
        <begin position="53"/>
        <end position="70"/>
    </location>
</feature>
<evidence type="ECO:0000256" key="1">
    <source>
        <dbReference type="SAM" id="MobiDB-lite"/>
    </source>
</evidence>
<keyword evidence="2" id="KW-0812">Transmembrane</keyword>
<dbReference type="AlphaFoldDB" id="A0A2A9ECM0"/>
<dbReference type="RefSeq" id="WP_098457949.1">
    <property type="nucleotide sequence ID" value="NZ_PDJH01000001.1"/>
</dbReference>
<comment type="caution">
    <text evidence="3">The sequence shown here is derived from an EMBL/GenBank/DDBJ whole genome shotgun (WGS) entry which is preliminary data.</text>
</comment>
<evidence type="ECO:0000313" key="4">
    <source>
        <dbReference type="Proteomes" id="UP000221394"/>
    </source>
</evidence>
<reference evidence="3 4" key="1">
    <citation type="submission" date="2017-10" db="EMBL/GenBank/DDBJ databases">
        <title>Sequencing the genomes of 1000 actinobacteria strains.</title>
        <authorList>
            <person name="Klenk H.-P."/>
        </authorList>
    </citation>
    <scope>NUCLEOTIDE SEQUENCE [LARGE SCALE GENOMIC DNA]</scope>
    <source>
        <strain evidence="3 4">DSM 21574</strain>
    </source>
</reference>